<dbReference type="AlphaFoldDB" id="A0A1Y3PN83"/>
<dbReference type="Proteomes" id="UP000196475">
    <property type="component" value="Unassembled WGS sequence"/>
</dbReference>
<comment type="caution">
    <text evidence="1">The sequence shown here is derived from an EMBL/GenBank/DDBJ whole genome shotgun (WGS) entry which is preliminary data.</text>
</comment>
<dbReference type="PANTHER" id="PTHR38455">
    <property type="entry name" value="HYPOTHETICAL CYTOSOLIC PROTEIN"/>
    <property type="match status" value="1"/>
</dbReference>
<dbReference type="EMBL" id="LZRT01000072">
    <property type="protein sequence ID" value="OUM87597.1"/>
    <property type="molecule type" value="Genomic_DNA"/>
</dbReference>
<gene>
    <name evidence="1" type="ORF">BAA01_04820</name>
</gene>
<accession>A0A1Y3PN83</accession>
<protein>
    <submittedName>
        <fullName evidence="1">DUF951 domain-containing protein</fullName>
    </submittedName>
</protein>
<reference evidence="2" key="1">
    <citation type="submission" date="2016-06" db="EMBL/GenBank/DDBJ databases">
        <authorList>
            <person name="Nascimento L."/>
            <person name="Pereira R.V."/>
            <person name="Martins L.F."/>
            <person name="Quaggio R.B."/>
            <person name="Silva A.M."/>
            <person name="Setubal J.C."/>
        </authorList>
    </citation>
    <scope>NUCLEOTIDE SEQUENCE [LARGE SCALE GENOMIC DNA]</scope>
</reference>
<evidence type="ECO:0000313" key="2">
    <source>
        <dbReference type="Proteomes" id="UP000196475"/>
    </source>
</evidence>
<sequence length="79" mass="9313">MKPTVEKSFQLYDIVEMKKPHPCGTNAWRVIRMGMDIRIKCTGCGHSVLMPRREFVRKMKKVLIPYQDDSRQDELKTES</sequence>
<name>A0A1Y3PN83_9BACI</name>
<dbReference type="Pfam" id="PF06107">
    <property type="entry name" value="DUF951"/>
    <property type="match status" value="1"/>
</dbReference>
<dbReference type="PANTHER" id="PTHR38455:SF1">
    <property type="entry name" value="DUF951 DOMAIN-CONTAINING PROTEIN"/>
    <property type="match status" value="1"/>
</dbReference>
<dbReference type="InterPro" id="IPR009296">
    <property type="entry name" value="DUF951"/>
</dbReference>
<organism evidence="1 2">
    <name type="scientific">Bacillus thermozeamaize</name>
    <dbReference type="NCBI Taxonomy" id="230954"/>
    <lineage>
        <taxon>Bacteria</taxon>
        <taxon>Bacillati</taxon>
        <taxon>Bacillota</taxon>
        <taxon>Bacilli</taxon>
        <taxon>Bacillales</taxon>
        <taxon>Bacillaceae</taxon>
        <taxon>Bacillus</taxon>
    </lineage>
</organism>
<proteinExistence type="predicted"/>
<evidence type="ECO:0000313" key="1">
    <source>
        <dbReference type="EMBL" id="OUM87597.1"/>
    </source>
</evidence>